<dbReference type="EMBL" id="CP072800">
    <property type="protein sequence ID" value="QTR51265.1"/>
    <property type="molecule type" value="Genomic_DNA"/>
</dbReference>
<keyword evidence="2" id="KW-1185">Reference proteome</keyword>
<evidence type="ECO:0008006" key="3">
    <source>
        <dbReference type="Google" id="ProtNLM"/>
    </source>
</evidence>
<dbReference type="RefSeq" id="WP_210229525.1">
    <property type="nucleotide sequence ID" value="NZ_CP072800.1"/>
</dbReference>
<evidence type="ECO:0000313" key="2">
    <source>
        <dbReference type="Proteomes" id="UP000672027"/>
    </source>
</evidence>
<evidence type="ECO:0000313" key="1">
    <source>
        <dbReference type="EMBL" id="QTR51265.1"/>
    </source>
</evidence>
<gene>
    <name evidence="1" type="ORF">J8380_06865</name>
</gene>
<proteinExistence type="predicted"/>
<dbReference type="Proteomes" id="UP000672027">
    <property type="component" value="Chromosome"/>
</dbReference>
<sequence length="100" mass="11373">MKNPLITLQHEHIVITNNSDRQLRLQVNYNSQTPAHLSCQFADSKHDLFAAVFAAPNDMQQLTRRALSFIRAHLLIADIGAMETAMLQAVEHSLRSRHRS</sequence>
<name>A0ABX7X5W0_9GAMM</name>
<organism evidence="1 2">
    <name type="scientific">Candidatus Thiothrix anitrata</name>
    <dbReference type="NCBI Taxonomy" id="2823902"/>
    <lineage>
        <taxon>Bacteria</taxon>
        <taxon>Pseudomonadati</taxon>
        <taxon>Pseudomonadota</taxon>
        <taxon>Gammaproteobacteria</taxon>
        <taxon>Thiotrichales</taxon>
        <taxon>Thiotrichaceae</taxon>
        <taxon>Thiothrix</taxon>
    </lineage>
</organism>
<accession>A0ABX7X5W0</accession>
<reference evidence="1 2" key="1">
    <citation type="submission" date="2021-04" db="EMBL/GenBank/DDBJ databases">
        <title>Genomics, taxonomy and metabolism of representatives of sulfur bacteria of the genus Thiothrix: Thiothrix fructosivorans QT, Thiothrix unzii A1T and three new species, Thiothrix subterranea sp. nov., Thiothrix litoralis sp. nov. and 'Candidatus Thiothrix anitrata' sp. nov.</title>
        <authorList>
            <person name="Ravin N.V."/>
            <person name="Smolyakov D."/>
            <person name="Rudenko T.S."/>
            <person name="Mardanov A.V."/>
            <person name="Beletsky A.V."/>
            <person name="Markov N.D."/>
            <person name="Fomenkov A.I."/>
            <person name="Roberts R.J."/>
            <person name="Karnachuk O.V."/>
            <person name="Novikov A."/>
            <person name="Grabovich M.Y."/>
        </authorList>
    </citation>
    <scope>NUCLEOTIDE SEQUENCE [LARGE SCALE GENOMIC DNA]</scope>
    <source>
        <strain evidence="1 2">A52</strain>
    </source>
</reference>
<protein>
    <recommendedName>
        <fullName evidence="3">DUF3509 domain-containing protein</fullName>
    </recommendedName>
</protein>